<dbReference type="RefSeq" id="WP_136259293.1">
    <property type="nucleotide sequence ID" value="NZ_MWIO01000042.1"/>
</dbReference>
<gene>
    <name evidence="3" type="ORF">B1991_13980</name>
</gene>
<feature type="compositionally biased region" description="Basic residues" evidence="1">
    <location>
        <begin position="51"/>
        <end position="65"/>
    </location>
</feature>
<dbReference type="SUPFAM" id="SSF82866">
    <property type="entry name" value="Multidrug efflux transporter AcrB transmembrane domain"/>
    <property type="match status" value="1"/>
</dbReference>
<protein>
    <recommendedName>
        <fullName evidence="5">Acriflavin resistance protein</fullName>
    </recommendedName>
</protein>
<keyword evidence="2" id="KW-0472">Membrane</keyword>
<organism evidence="3 4">
    <name type="scientific">Rhodanobacter lindaniclasticus</name>
    <dbReference type="NCBI Taxonomy" id="75310"/>
    <lineage>
        <taxon>Bacteria</taxon>
        <taxon>Pseudomonadati</taxon>
        <taxon>Pseudomonadota</taxon>
        <taxon>Gammaproteobacteria</taxon>
        <taxon>Lysobacterales</taxon>
        <taxon>Rhodanobacteraceae</taxon>
        <taxon>Rhodanobacter</taxon>
    </lineage>
</organism>
<feature type="transmembrane region" description="Helical" evidence="2">
    <location>
        <begin position="16"/>
        <end position="41"/>
    </location>
</feature>
<evidence type="ECO:0000313" key="3">
    <source>
        <dbReference type="EMBL" id="THD06239.1"/>
    </source>
</evidence>
<accession>A0A4S3KCY3</accession>
<dbReference type="Proteomes" id="UP000306317">
    <property type="component" value="Unassembled WGS sequence"/>
</dbReference>
<evidence type="ECO:0000313" key="4">
    <source>
        <dbReference type="Proteomes" id="UP000306317"/>
    </source>
</evidence>
<keyword evidence="2" id="KW-0812">Transmembrane</keyword>
<feature type="region of interest" description="Disordered" evidence="1">
    <location>
        <begin position="51"/>
        <end position="73"/>
    </location>
</feature>
<comment type="caution">
    <text evidence="3">The sequence shown here is derived from an EMBL/GenBank/DDBJ whole genome shotgun (WGS) entry which is preliminary data.</text>
</comment>
<dbReference type="AlphaFoldDB" id="A0A4S3KCY3"/>
<evidence type="ECO:0008006" key="5">
    <source>
        <dbReference type="Google" id="ProtNLM"/>
    </source>
</evidence>
<evidence type="ECO:0000256" key="2">
    <source>
        <dbReference type="SAM" id="Phobius"/>
    </source>
</evidence>
<proteinExistence type="predicted"/>
<dbReference type="Gene3D" id="1.20.1640.10">
    <property type="entry name" value="Multidrug efflux transporter AcrB transmembrane domain"/>
    <property type="match status" value="1"/>
</dbReference>
<evidence type="ECO:0000256" key="1">
    <source>
        <dbReference type="SAM" id="MobiDB-lite"/>
    </source>
</evidence>
<reference evidence="3 4" key="1">
    <citation type="submission" date="2017-02" db="EMBL/GenBank/DDBJ databases">
        <title>Whole genome sequencing of Rhodanobacter lindaniclasticus DSM 17932.</title>
        <authorList>
            <person name="Kumar S."/>
            <person name="Patil P."/>
            <person name="Patil P.B."/>
        </authorList>
    </citation>
    <scope>NUCLEOTIDE SEQUENCE [LARGE SCALE GENOMIC DNA]</scope>
    <source>
        <strain evidence="3 4">DSM 17932</strain>
    </source>
</reference>
<keyword evidence="2" id="KW-1133">Transmembrane helix</keyword>
<sequence>MHDRINATPKLLDSKLGIAIVGGLLVSQLLTLLSTPAIYLWNHDRKIRKAARKERKAEKKRRKALGKMQPAGG</sequence>
<keyword evidence="4" id="KW-1185">Reference proteome</keyword>
<dbReference type="EMBL" id="MWIO01000042">
    <property type="protein sequence ID" value="THD06239.1"/>
    <property type="molecule type" value="Genomic_DNA"/>
</dbReference>
<name>A0A4S3KCY3_9GAMM</name>